<keyword evidence="3" id="KW-0223">Dioxygenase</keyword>
<reference evidence="6 7" key="1">
    <citation type="journal article" date="2017" name="Front. Genet.">
        <title>Draft sequencing of the heterozygous diploid genome of Satsuma (Citrus unshiu Marc.) using a hybrid assembly approach.</title>
        <authorList>
            <person name="Shimizu T."/>
            <person name="Tanizawa Y."/>
            <person name="Mochizuki T."/>
            <person name="Nagasaki H."/>
            <person name="Yoshioka T."/>
            <person name="Toyoda A."/>
            <person name="Fujiyama A."/>
            <person name="Kaminuma E."/>
            <person name="Nakamura Y."/>
        </authorList>
    </citation>
    <scope>NUCLEOTIDE SEQUENCE [LARGE SCALE GENOMIC DNA]</scope>
    <source>
        <strain evidence="7">cv. Miyagawa wase</strain>
    </source>
</reference>
<evidence type="ECO:0000256" key="5">
    <source>
        <dbReference type="PIRSR" id="PIRSR604294-1"/>
    </source>
</evidence>
<keyword evidence="7" id="KW-1185">Reference proteome</keyword>
<dbReference type="AlphaFoldDB" id="A0A2H5P1L5"/>
<keyword evidence="4 5" id="KW-0408">Iron</keyword>
<sequence length="218" mass="24484">MAGRHPLFMHDFAITKKHTVSVDTQLNMYYTEMILRGDSLLHSDRTKESRIGVIPRCAKDSLQMRWFDVPGFNNIHAINEWDEEDGNVIILAPNILSIEQAFGKTELVPCLMEKVRIDLRTGIVSRHPISARNLDMGNTRSGGVAANTEADEDNGYVVSYVHDAKTGESKFLVTDAKSPHLDIEAVVKSTQSVPTGSHGLFVREIELRKLYKCKYPIT</sequence>
<dbReference type="EMBL" id="BDQV01000032">
    <property type="protein sequence ID" value="GAY46277.1"/>
    <property type="molecule type" value="Genomic_DNA"/>
</dbReference>
<comment type="similarity">
    <text evidence="1">Belongs to the carotenoid oxygenase family.</text>
</comment>
<dbReference type="InterPro" id="IPR004294">
    <property type="entry name" value="Carotenoid_Oase"/>
</dbReference>
<organism evidence="6 7">
    <name type="scientific">Citrus unshiu</name>
    <name type="common">Satsuma mandarin</name>
    <name type="synonym">Citrus nobilis var. unshiu</name>
    <dbReference type="NCBI Taxonomy" id="55188"/>
    <lineage>
        <taxon>Eukaryota</taxon>
        <taxon>Viridiplantae</taxon>
        <taxon>Streptophyta</taxon>
        <taxon>Embryophyta</taxon>
        <taxon>Tracheophyta</taxon>
        <taxon>Spermatophyta</taxon>
        <taxon>Magnoliopsida</taxon>
        <taxon>eudicotyledons</taxon>
        <taxon>Gunneridae</taxon>
        <taxon>Pentapetalae</taxon>
        <taxon>rosids</taxon>
        <taxon>malvids</taxon>
        <taxon>Sapindales</taxon>
        <taxon>Rutaceae</taxon>
        <taxon>Aurantioideae</taxon>
        <taxon>Citrus</taxon>
    </lineage>
</organism>
<comment type="cofactor">
    <cofactor evidence="5">
        <name>Fe(2+)</name>
        <dbReference type="ChEBI" id="CHEBI:29033"/>
    </cofactor>
    <text evidence="5">Binds 1 Fe(2+) ion per subunit.</text>
</comment>
<evidence type="ECO:0008006" key="8">
    <source>
        <dbReference type="Google" id="ProtNLM"/>
    </source>
</evidence>
<dbReference type="STRING" id="55188.A0A2H5P1L5"/>
<dbReference type="GO" id="GO:0009570">
    <property type="term" value="C:chloroplast stroma"/>
    <property type="evidence" value="ECO:0007669"/>
    <property type="project" value="TreeGrafter"/>
</dbReference>
<dbReference type="Pfam" id="PF03055">
    <property type="entry name" value="RPE65"/>
    <property type="match status" value="2"/>
</dbReference>
<keyword evidence="3" id="KW-0560">Oxidoreductase</keyword>
<evidence type="ECO:0000256" key="4">
    <source>
        <dbReference type="ARBA" id="ARBA00023004"/>
    </source>
</evidence>
<dbReference type="GO" id="GO:0010436">
    <property type="term" value="F:carotenoid dioxygenase activity"/>
    <property type="evidence" value="ECO:0007669"/>
    <property type="project" value="TreeGrafter"/>
</dbReference>
<feature type="binding site" evidence="5">
    <location>
        <position position="10"/>
    </location>
    <ligand>
        <name>Fe cation</name>
        <dbReference type="ChEBI" id="CHEBI:24875"/>
        <note>catalytic</note>
    </ligand>
</feature>
<name>A0A2H5P1L5_CITUN</name>
<accession>A0A2H5P1L5</accession>
<feature type="binding site" evidence="5">
    <location>
        <position position="76"/>
    </location>
    <ligand>
        <name>Fe cation</name>
        <dbReference type="ChEBI" id="CHEBI:24875"/>
        <note>catalytic</note>
    </ligand>
</feature>
<evidence type="ECO:0000256" key="1">
    <source>
        <dbReference type="ARBA" id="ARBA00006787"/>
    </source>
</evidence>
<dbReference type="GO" id="GO:0046872">
    <property type="term" value="F:metal ion binding"/>
    <property type="evidence" value="ECO:0007669"/>
    <property type="project" value="UniProtKB-KW"/>
</dbReference>
<evidence type="ECO:0000313" key="6">
    <source>
        <dbReference type="EMBL" id="GAY46277.1"/>
    </source>
</evidence>
<comment type="caution">
    <text evidence="6">The sequence shown here is derived from an EMBL/GenBank/DDBJ whole genome shotgun (WGS) entry which is preliminary data.</text>
</comment>
<evidence type="ECO:0000313" key="7">
    <source>
        <dbReference type="Proteomes" id="UP000236630"/>
    </source>
</evidence>
<dbReference type="PANTHER" id="PTHR10543">
    <property type="entry name" value="BETA-CAROTENE DIOXYGENASE"/>
    <property type="match status" value="1"/>
</dbReference>
<dbReference type="PANTHER" id="PTHR10543:SF46">
    <property type="entry name" value="CAROTENOID CLEAVAGE DIOXYGENASE 4, CHLOROPLASTIC-RELATED"/>
    <property type="match status" value="1"/>
</dbReference>
<keyword evidence="2 5" id="KW-0479">Metal-binding</keyword>
<dbReference type="Proteomes" id="UP000236630">
    <property type="component" value="Unassembled WGS sequence"/>
</dbReference>
<evidence type="ECO:0000256" key="2">
    <source>
        <dbReference type="ARBA" id="ARBA00022723"/>
    </source>
</evidence>
<gene>
    <name evidence="6" type="ORF">CUMW_095780</name>
</gene>
<evidence type="ECO:0000256" key="3">
    <source>
        <dbReference type="ARBA" id="ARBA00022964"/>
    </source>
</evidence>
<proteinExistence type="inferred from homology"/>
<dbReference type="GO" id="GO:0016121">
    <property type="term" value="P:carotene catabolic process"/>
    <property type="evidence" value="ECO:0007669"/>
    <property type="project" value="TreeGrafter"/>
</dbReference>
<protein>
    <recommendedName>
        <fullName evidence="8">Carotenoid oxygenase</fullName>
    </recommendedName>
</protein>